<reference evidence="1" key="1">
    <citation type="journal article" date="2022" name="IScience">
        <title>Evolution of zygomycete secretomes and the origins of terrestrial fungal ecologies.</title>
        <authorList>
            <person name="Chang Y."/>
            <person name="Wang Y."/>
            <person name="Mondo S."/>
            <person name="Ahrendt S."/>
            <person name="Andreopoulos W."/>
            <person name="Barry K."/>
            <person name="Beard J."/>
            <person name="Benny G.L."/>
            <person name="Blankenship S."/>
            <person name="Bonito G."/>
            <person name="Cuomo C."/>
            <person name="Desiro A."/>
            <person name="Gervers K.A."/>
            <person name="Hundley H."/>
            <person name="Kuo A."/>
            <person name="LaButti K."/>
            <person name="Lang B.F."/>
            <person name="Lipzen A."/>
            <person name="O'Donnell K."/>
            <person name="Pangilinan J."/>
            <person name="Reynolds N."/>
            <person name="Sandor L."/>
            <person name="Smith M.E."/>
            <person name="Tsang A."/>
            <person name="Grigoriev I.V."/>
            <person name="Stajich J.E."/>
            <person name="Spatafora J.W."/>
        </authorList>
    </citation>
    <scope>NUCLEOTIDE SEQUENCE</scope>
    <source>
        <strain evidence="1">RSA 2281</strain>
    </source>
</reference>
<evidence type="ECO:0000313" key="2">
    <source>
        <dbReference type="Proteomes" id="UP001209540"/>
    </source>
</evidence>
<comment type="caution">
    <text evidence="1">The sequence shown here is derived from an EMBL/GenBank/DDBJ whole genome shotgun (WGS) entry which is preliminary data.</text>
</comment>
<dbReference type="EMBL" id="JAIXMP010000012">
    <property type="protein sequence ID" value="KAI9264394.1"/>
    <property type="molecule type" value="Genomic_DNA"/>
</dbReference>
<proteinExistence type="predicted"/>
<sequence>MGYIVVDHQFQHPYGGVAHGRGCSWIAGLGEETFLLGLLGNHLTKCRLLWNYVDKSEIVDAKQIESFGEMTRFFLFETCGLSFASSSSLRPHVLCVLEYFKLFNIVNSFTFFRSFKSSTVG</sequence>
<protein>
    <submittedName>
        <fullName evidence="1">Uncharacterized protein</fullName>
    </submittedName>
</protein>
<dbReference type="Proteomes" id="UP001209540">
    <property type="component" value="Unassembled WGS sequence"/>
</dbReference>
<accession>A0AAD5KB67</accession>
<evidence type="ECO:0000313" key="1">
    <source>
        <dbReference type="EMBL" id="KAI9264394.1"/>
    </source>
</evidence>
<dbReference type="AlphaFoldDB" id="A0AAD5KB67"/>
<gene>
    <name evidence="1" type="ORF">BDA99DRAFT_537102</name>
</gene>
<name>A0AAD5KB67_9FUNG</name>
<keyword evidence="2" id="KW-1185">Reference proteome</keyword>
<organism evidence="1 2">
    <name type="scientific">Phascolomyces articulosus</name>
    <dbReference type="NCBI Taxonomy" id="60185"/>
    <lineage>
        <taxon>Eukaryota</taxon>
        <taxon>Fungi</taxon>
        <taxon>Fungi incertae sedis</taxon>
        <taxon>Mucoromycota</taxon>
        <taxon>Mucoromycotina</taxon>
        <taxon>Mucoromycetes</taxon>
        <taxon>Mucorales</taxon>
        <taxon>Lichtheimiaceae</taxon>
        <taxon>Phascolomyces</taxon>
    </lineage>
</organism>
<reference evidence="1" key="2">
    <citation type="submission" date="2023-02" db="EMBL/GenBank/DDBJ databases">
        <authorList>
            <consortium name="DOE Joint Genome Institute"/>
            <person name="Mondo S.J."/>
            <person name="Chang Y."/>
            <person name="Wang Y."/>
            <person name="Ahrendt S."/>
            <person name="Andreopoulos W."/>
            <person name="Barry K."/>
            <person name="Beard J."/>
            <person name="Benny G.L."/>
            <person name="Blankenship S."/>
            <person name="Bonito G."/>
            <person name="Cuomo C."/>
            <person name="Desiro A."/>
            <person name="Gervers K.A."/>
            <person name="Hundley H."/>
            <person name="Kuo A."/>
            <person name="LaButti K."/>
            <person name="Lang B.F."/>
            <person name="Lipzen A."/>
            <person name="O'Donnell K."/>
            <person name="Pangilinan J."/>
            <person name="Reynolds N."/>
            <person name="Sandor L."/>
            <person name="Smith M.W."/>
            <person name="Tsang A."/>
            <person name="Grigoriev I.V."/>
            <person name="Stajich J.E."/>
            <person name="Spatafora J.W."/>
        </authorList>
    </citation>
    <scope>NUCLEOTIDE SEQUENCE</scope>
    <source>
        <strain evidence="1">RSA 2281</strain>
    </source>
</reference>